<keyword evidence="3" id="KW-0813">Transport</keyword>
<evidence type="ECO:0000256" key="12">
    <source>
        <dbReference type="SAM" id="MobiDB-lite"/>
    </source>
</evidence>
<keyword evidence="16" id="KW-1185">Reference proteome</keyword>
<evidence type="ECO:0000256" key="8">
    <source>
        <dbReference type="ARBA" id="ARBA00023170"/>
    </source>
</evidence>
<comment type="caution">
    <text evidence="15">The sequence shown here is derived from an EMBL/GenBank/DDBJ whole genome shotgun (WGS) entry which is preliminary data.</text>
</comment>
<sequence length="242" mass="27673">MAEIEGRFHNIWKKMSMNKSLSRMDRARMAVWDYPIANKFTNIWRHMQRSKLPSNIDDAVRRVLDPEEQFAFIGDASHIKYMAYTNCQLQQVGTELARKPYAIAVQSGSYLRDQISSAILVLLNQKHLETLKEKWWEDNPKRAICADTSDESDGISVQNIGGVFIFISAGLLLSVVTLTIECFYHRRQNLHTVENHRDDKENKETNGTTSIASPHHHDNCGNSSNRNNHITSCGTDNAGFEY</sequence>
<evidence type="ECO:0000256" key="5">
    <source>
        <dbReference type="ARBA" id="ARBA00022989"/>
    </source>
</evidence>
<dbReference type="Gene3D" id="3.40.190.10">
    <property type="entry name" value="Periplasmic binding protein-like II"/>
    <property type="match status" value="1"/>
</dbReference>
<dbReference type="AlphaFoldDB" id="A0AA36GN63"/>
<evidence type="ECO:0000256" key="10">
    <source>
        <dbReference type="ARBA" id="ARBA00023286"/>
    </source>
</evidence>
<evidence type="ECO:0000256" key="2">
    <source>
        <dbReference type="ARBA" id="ARBA00008685"/>
    </source>
</evidence>
<evidence type="ECO:0000256" key="7">
    <source>
        <dbReference type="ARBA" id="ARBA00023136"/>
    </source>
</evidence>
<keyword evidence="4 13" id="KW-0812">Transmembrane</keyword>
<dbReference type="SMART" id="SM00079">
    <property type="entry name" value="PBPe"/>
    <property type="match status" value="1"/>
</dbReference>
<evidence type="ECO:0000256" key="11">
    <source>
        <dbReference type="ARBA" id="ARBA00023303"/>
    </source>
</evidence>
<feature type="compositionally biased region" description="Basic and acidic residues" evidence="12">
    <location>
        <begin position="194"/>
        <end position="204"/>
    </location>
</feature>
<name>A0AA36GN63_CYLNA</name>
<evidence type="ECO:0000256" key="3">
    <source>
        <dbReference type="ARBA" id="ARBA00022448"/>
    </source>
</evidence>
<dbReference type="PANTHER" id="PTHR18966">
    <property type="entry name" value="IONOTROPIC GLUTAMATE RECEPTOR"/>
    <property type="match status" value="1"/>
</dbReference>
<dbReference type="GO" id="GO:0015276">
    <property type="term" value="F:ligand-gated monoatomic ion channel activity"/>
    <property type="evidence" value="ECO:0007669"/>
    <property type="project" value="InterPro"/>
</dbReference>
<protein>
    <recommendedName>
        <fullName evidence="14">Ionotropic glutamate receptor C-terminal domain-containing protein</fullName>
    </recommendedName>
</protein>
<gene>
    <name evidence="15" type="ORF">CYNAS_LOCUS7093</name>
</gene>
<dbReference type="InterPro" id="IPR001320">
    <property type="entry name" value="Iontro_rcpt_C"/>
</dbReference>
<feature type="domain" description="Ionotropic glutamate receptor C-terminal" evidence="14">
    <location>
        <begin position="5"/>
        <end position="138"/>
    </location>
</feature>
<evidence type="ECO:0000256" key="9">
    <source>
        <dbReference type="ARBA" id="ARBA00023180"/>
    </source>
</evidence>
<feature type="transmembrane region" description="Helical" evidence="13">
    <location>
        <begin position="160"/>
        <end position="180"/>
    </location>
</feature>
<reference evidence="15" key="1">
    <citation type="submission" date="2023-07" db="EMBL/GenBank/DDBJ databases">
        <authorList>
            <consortium name="CYATHOMIX"/>
        </authorList>
    </citation>
    <scope>NUCLEOTIDE SEQUENCE</scope>
    <source>
        <strain evidence="15">N/A</strain>
    </source>
</reference>
<evidence type="ECO:0000256" key="4">
    <source>
        <dbReference type="ARBA" id="ARBA00022692"/>
    </source>
</evidence>
<evidence type="ECO:0000313" key="15">
    <source>
        <dbReference type="EMBL" id="CAJ0595110.1"/>
    </source>
</evidence>
<keyword evidence="5 13" id="KW-1133">Transmembrane helix</keyword>
<dbReference type="GO" id="GO:0016020">
    <property type="term" value="C:membrane"/>
    <property type="evidence" value="ECO:0007669"/>
    <property type="project" value="UniProtKB-SubCell"/>
</dbReference>
<dbReference type="SUPFAM" id="SSF53850">
    <property type="entry name" value="Periplasmic binding protein-like II"/>
    <property type="match status" value="1"/>
</dbReference>
<dbReference type="EMBL" id="CATQJL010000112">
    <property type="protein sequence ID" value="CAJ0595110.1"/>
    <property type="molecule type" value="Genomic_DNA"/>
</dbReference>
<keyword evidence="10" id="KW-1071">Ligand-gated ion channel</keyword>
<comment type="similarity">
    <text evidence="2">Belongs to the glutamate-gated ion channel (TC 1.A.10.1) family.</text>
</comment>
<dbReference type="InterPro" id="IPR015683">
    <property type="entry name" value="Ionotropic_Glu_rcpt"/>
</dbReference>
<evidence type="ECO:0000259" key="14">
    <source>
        <dbReference type="SMART" id="SM00079"/>
    </source>
</evidence>
<evidence type="ECO:0000313" key="16">
    <source>
        <dbReference type="Proteomes" id="UP001176961"/>
    </source>
</evidence>
<evidence type="ECO:0000256" key="6">
    <source>
        <dbReference type="ARBA" id="ARBA00023065"/>
    </source>
</evidence>
<accession>A0AA36GN63</accession>
<feature type="region of interest" description="Disordered" evidence="12">
    <location>
        <begin position="194"/>
        <end position="228"/>
    </location>
</feature>
<keyword evidence="9" id="KW-0325">Glycoprotein</keyword>
<dbReference type="FunFam" id="3.40.190.10:FF:000160">
    <property type="entry name" value="GLutamate Receptor family (AMPA)"/>
    <property type="match status" value="1"/>
</dbReference>
<keyword evidence="11" id="KW-0407">Ion channel</keyword>
<keyword evidence="6" id="KW-0406">Ion transport</keyword>
<evidence type="ECO:0000256" key="13">
    <source>
        <dbReference type="SAM" id="Phobius"/>
    </source>
</evidence>
<keyword evidence="8" id="KW-0675">Receptor</keyword>
<comment type="subcellular location">
    <subcellularLocation>
        <location evidence="1">Membrane</location>
        <topology evidence="1">Multi-pass membrane protein</topology>
    </subcellularLocation>
</comment>
<proteinExistence type="inferred from homology"/>
<evidence type="ECO:0000256" key="1">
    <source>
        <dbReference type="ARBA" id="ARBA00004141"/>
    </source>
</evidence>
<dbReference type="Proteomes" id="UP001176961">
    <property type="component" value="Unassembled WGS sequence"/>
</dbReference>
<organism evidence="15 16">
    <name type="scientific">Cylicocyclus nassatus</name>
    <name type="common">Nematode worm</name>
    <dbReference type="NCBI Taxonomy" id="53992"/>
    <lineage>
        <taxon>Eukaryota</taxon>
        <taxon>Metazoa</taxon>
        <taxon>Ecdysozoa</taxon>
        <taxon>Nematoda</taxon>
        <taxon>Chromadorea</taxon>
        <taxon>Rhabditida</taxon>
        <taxon>Rhabditina</taxon>
        <taxon>Rhabditomorpha</taxon>
        <taxon>Strongyloidea</taxon>
        <taxon>Strongylidae</taxon>
        <taxon>Cylicocyclus</taxon>
    </lineage>
</organism>
<keyword evidence="7 13" id="KW-0472">Membrane</keyword>